<proteinExistence type="inferred from homology"/>
<feature type="domain" description="ABC1 atypical kinase-like" evidence="3">
    <location>
        <begin position="232"/>
        <end position="467"/>
    </location>
</feature>
<sequence>MKASAAILFLALGQSQCFTAPRTQLPSRAAAPPLFSAVAPTPELTDKEILDELEAAAESIAAGVLEDVDCLVDSTGGPVDEMCSDESLYFGVKRRVKSLVRGTLGLLRNKDDGGEEVDTNVESYLFGGEDDGPVPEGELLEQGWTKRGNSSALRRNAEVWKFAFKSVFKVLGAKKLRKAGDEEGAQNAEGEAALFIRDGLLRLGPTFVKLGQVVSTRTDVLPKTYTDVLKTLQDDVPGFSGKRAKQIVSNELGKPCDEIFTNFSEQPLAAASLGQVHTAIYNGKKVAIKVQRAGLKELFDVDLKNLKKLAELLDKFDPKTDGADRNWVSIYEESERLLYLEIDYLNEAANAERFAKDFSDVEWVRVPEVLREVSTPRVLTMEFVESLKLTDIEQIDRLGLDKELLAKRTADAFLRQIVETGYFHCDPHPGNLCVDKQGNLVYYDFGMMDELKPNVRSGFRKFCTSLFAGGPVIEDLELAINAKSLVDGVEEAGVLARGADRLAVEKLARYFMRTFKDNQLGKKGKNVKETVGTDLQTLTENDVFRFPSTFTFIFRSFASIDGIGKGLSDNFDIGKLAQPFIEKFTEVQKNETPVEKNLNIFSKATGLNQQDILSAVSSPKKIAYIEDTLRSIERGELKIRVRSLENEKALERMALSQGKMEKVLVASLLLNFAGIATSRLLKGAGLIGAVAFGFQAFTASAKIKKFDKTQAKFVSTKFVDDE</sequence>
<evidence type="ECO:0000313" key="5">
    <source>
        <dbReference type="Proteomes" id="UP001530400"/>
    </source>
</evidence>
<dbReference type="AlphaFoldDB" id="A0ABD3PQK9"/>
<comment type="caution">
    <text evidence="4">The sequence shown here is derived from an EMBL/GenBank/DDBJ whole genome shotgun (WGS) entry which is preliminary data.</text>
</comment>
<keyword evidence="5" id="KW-1185">Reference proteome</keyword>
<dbReference type="SUPFAM" id="SSF56112">
    <property type="entry name" value="Protein kinase-like (PK-like)"/>
    <property type="match status" value="1"/>
</dbReference>
<dbReference type="PANTHER" id="PTHR10566:SF113">
    <property type="entry name" value="PROTEIN ACTIVITY OF BC1 COMPLEX KINASE 7, CHLOROPLASTIC"/>
    <property type="match status" value="1"/>
</dbReference>
<dbReference type="InterPro" id="IPR004147">
    <property type="entry name" value="ABC1_dom"/>
</dbReference>
<dbReference type="CDD" id="cd05121">
    <property type="entry name" value="ABC1_ADCK3-like"/>
    <property type="match status" value="1"/>
</dbReference>
<evidence type="ECO:0000256" key="1">
    <source>
        <dbReference type="ARBA" id="ARBA00009670"/>
    </source>
</evidence>
<dbReference type="PANTHER" id="PTHR10566">
    <property type="entry name" value="CHAPERONE-ACTIVITY OF BC1 COMPLEX CABC1 -RELATED"/>
    <property type="match status" value="1"/>
</dbReference>
<dbReference type="InterPro" id="IPR050154">
    <property type="entry name" value="UbiB_kinase"/>
</dbReference>
<comment type="similarity">
    <text evidence="1">Belongs to the protein kinase superfamily. ADCK protein kinase family.</text>
</comment>
<accession>A0ABD3PQK9</accession>
<dbReference type="Proteomes" id="UP001530400">
    <property type="component" value="Unassembled WGS sequence"/>
</dbReference>
<name>A0ABD3PQK9_9STRA</name>
<dbReference type="EMBL" id="JALLPJ020000502">
    <property type="protein sequence ID" value="KAL3790389.1"/>
    <property type="molecule type" value="Genomic_DNA"/>
</dbReference>
<protein>
    <recommendedName>
        <fullName evidence="3">ABC1 atypical kinase-like domain-containing protein</fullName>
    </recommendedName>
</protein>
<evidence type="ECO:0000256" key="2">
    <source>
        <dbReference type="SAM" id="SignalP"/>
    </source>
</evidence>
<feature type="signal peptide" evidence="2">
    <location>
        <begin position="1"/>
        <end position="17"/>
    </location>
</feature>
<evidence type="ECO:0000313" key="4">
    <source>
        <dbReference type="EMBL" id="KAL3790389.1"/>
    </source>
</evidence>
<dbReference type="Pfam" id="PF03109">
    <property type="entry name" value="ABC1"/>
    <property type="match status" value="1"/>
</dbReference>
<evidence type="ECO:0000259" key="3">
    <source>
        <dbReference type="Pfam" id="PF03109"/>
    </source>
</evidence>
<dbReference type="InterPro" id="IPR011009">
    <property type="entry name" value="Kinase-like_dom_sf"/>
</dbReference>
<organism evidence="4 5">
    <name type="scientific">Cyclotella atomus</name>
    <dbReference type="NCBI Taxonomy" id="382360"/>
    <lineage>
        <taxon>Eukaryota</taxon>
        <taxon>Sar</taxon>
        <taxon>Stramenopiles</taxon>
        <taxon>Ochrophyta</taxon>
        <taxon>Bacillariophyta</taxon>
        <taxon>Coscinodiscophyceae</taxon>
        <taxon>Thalassiosirophycidae</taxon>
        <taxon>Stephanodiscales</taxon>
        <taxon>Stephanodiscaceae</taxon>
        <taxon>Cyclotella</taxon>
    </lineage>
</organism>
<gene>
    <name evidence="4" type="ORF">ACHAWO_011604</name>
</gene>
<reference evidence="4 5" key="1">
    <citation type="submission" date="2024-10" db="EMBL/GenBank/DDBJ databases">
        <title>Updated reference genomes for cyclostephanoid diatoms.</title>
        <authorList>
            <person name="Roberts W.R."/>
            <person name="Alverson A.J."/>
        </authorList>
    </citation>
    <scope>NUCLEOTIDE SEQUENCE [LARGE SCALE GENOMIC DNA]</scope>
    <source>
        <strain evidence="4 5">AJA010-31</strain>
    </source>
</reference>
<keyword evidence="2" id="KW-0732">Signal</keyword>
<feature type="chain" id="PRO_5044828291" description="ABC1 atypical kinase-like domain-containing protein" evidence="2">
    <location>
        <begin position="18"/>
        <end position="722"/>
    </location>
</feature>